<dbReference type="Gene3D" id="3.30.70.980">
    <property type="match status" value="2"/>
</dbReference>
<reference evidence="9" key="1">
    <citation type="submission" date="2018-05" db="EMBL/GenBank/DDBJ databases">
        <authorList>
            <person name="Lanie J.A."/>
            <person name="Ng W.-L."/>
            <person name="Kazmierczak K.M."/>
            <person name="Andrzejewski T.M."/>
            <person name="Davidsen T.M."/>
            <person name="Wayne K.J."/>
            <person name="Tettelin H."/>
            <person name="Glass J.I."/>
            <person name="Rusch D."/>
            <person name="Podicherti R."/>
            <person name="Tsui H.-C.T."/>
            <person name="Winkler M.E."/>
        </authorList>
    </citation>
    <scope>NUCLEOTIDE SEQUENCE</scope>
</reference>
<dbReference type="InterPro" id="IPR029072">
    <property type="entry name" value="YebC-like"/>
</dbReference>
<dbReference type="InterPro" id="IPR002876">
    <property type="entry name" value="Transcrip_reg_TACO1-like"/>
</dbReference>
<evidence type="ECO:0000256" key="6">
    <source>
        <dbReference type="ARBA" id="ARBA00023163"/>
    </source>
</evidence>
<evidence type="ECO:0000259" key="8">
    <source>
        <dbReference type="Pfam" id="PF20772"/>
    </source>
</evidence>
<organism evidence="9">
    <name type="scientific">marine metagenome</name>
    <dbReference type="NCBI Taxonomy" id="408172"/>
    <lineage>
        <taxon>unclassified sequences</taxon>
        <taxon>metagenomes</taxon>
        <taxon>ecological metagenomes</taxon>
    </lineage>
</organism>
<feature type="domain" description="TACO1/YebC-like second and third" evidence="7">
    <location>
        <begin position="82"/>
        <end position="237"/>
    </location>
</feature>
<accession>A0A382MN02</accession>
<dbReference type="Pfam" id="PF01709">
    <property type="entry name" value="Transcrip_reg"/>
    <property type="match status" value="1"/>
</dbReference>
<proteinExistence type="inferred from homology"/>
<dbReference type="GO" id="GO:0005829">
    <property type="term" value="C:cytosol"/>
    <property type="evidence" value="ECO:0007669"/>
    <property type="project" value="TreeGrafter"/>
</dbReference>
<dbReference type="NCBIfam" id="NF001030">
    <property type="entry name" value="PRK00110.1"/>
    <property type="match status" value="1"/>
</dbReference>
<keyword evidence="5" id="KW-0238">DNA-binding</keyword>
<keyword evidence="6" id="KW-0804">Transcription</keyword>
<dbReference type="FunFam" id="1.10.10.200:FF:000002">
    <property type="entry name" value="Probable transcriptional regulatory protein CLM62_37755"/>
    <property type="match status" value="1"/>
</dbReference>
<evidence type="ECO:0008006" key="10">
    <source>
        <dbReference type="Google" id="ProtNLM"/>
    </source>
</evidence>
<dbReference type="InterPro" id="IPR048300">
    <property type="entry name" value="TACO1_YebC-like_2nd/3rd_dom"/>
</dbReference>
<dbReference type="Gene3D" id="1.10.10.200">
    <property type="match status" value="1"/>
</dbReference>
<evidence type="ECO:0000256" key="5">
    <source>
        <dbReference type="ARBA" id="ARBA00023125"/>
    </source>
</evidence>
<dbReference type="InterPro" id="IPR017856">
    <property type="entry name" value="Integrase-like_N"/>
</dbReference>
<evidence type="ECO:0000256" key="4">
    <source>
        <dbReference type="ARBA" id="ARBA00023015"/>
    </source>
</evidence>
<dbReference type="AlphaFoldDB" id="A0A382MN02"/>
<keyword evidence="3" id="KW-0963">Cytoplasm</keyword>
<dbReference type="PANTHER" id="PTHR12532:SF6">
    <property type="entry name" value="TRANSCRIPTIONAL REGULATORY PROTEIN YEBC-RELATED"/>
    <property type="match status" value="1"/>
</dbReference>
<comment type="subcellular location">
    <subcellularLocation>
        <location evidence="1">Mitochondrion</location>
    </subcellularLocation>
</comment>
<sequence length="245" mass="26704">MSGHSKWSTIKRKKGALDAKRGKIFTTLIKEITVAAKNGGGDESANPRLRQAILKAKSANMPQDNIKRAIKKGTGDLPGTSYEEAVYEGYAPGGVAILMEVLTDNKNRTVSDIRHLITKHGGNLGENGSVSWMFNKKGQIILDLSSGDEETVMEAVLESGAEDLDIDGKNYIISTEPNVLMDVRDALENNGYEIRSAEVEMVPNNLQKVEGDDVPKVLSLLEELDDNEDIKNVYANVDLDDGSLN</sequence>
<dbReference type="FunFam" id="3.30.70.980:FF:000002">
    <property type="entry name" value="Probable transcriptional regulatory protein YebC"/>
    <property type="match status" value="1"/>
</dbReference>
<evidence type="ECO:0000313" key="9">
    <source>
        <dbReference type="EMBL" id="SVC50010.1"/>
    </source>
</evidence>
<dbReference type="Pfam" id="PF20772">
    <property type="entry name" value="TACO1_YebC_N"/>
    <property type="match status" value="1"/>
</dbReference>
<protein>
    <recommendedName>
        <fullName evidence="10">Transcriptional regulatory protein</fullName>
    </recommendedName>
</protein>
<dbReference type="EMBL" id="UINC01094620">
    <property type="protein sequence ID" value="SVC50010.1"/>
    <property type="molecule type" value="Genomic_DNA"/>
</dbReference>
<dbReference type="SUPFAM" id="SSF75625">
    <property type="entry name" value="YebC-like"/>
    <property type="match status" value="1"/>
</dbReference>
<dbReference type="GO" id="GO:0005739">
    <property type="term" value="C:mitochondrion"/>
    <property type="evidence" value="ECO:0007669"/>
    <property type="project" value="UniProtKB-SubCell"/>
</dbReference>
<dbReference type="GO" id="GO:0003677">
    <property type="term" value="F:DNA binding"/>
    <property type="evidence" value="ECO:0007669"/>
    <property type="project" value="UniProtKB-KW"/>
</dbReference>
<evidence type="ECO:0000256" key="1">
    <source>
        <dbReference type="ARBA" id="ARBA00004173"/>
    </source>
</evidence>
<evidence type="ECO:0000259" key="7">
    <source>
        <dbReference type="Pfam" id="PF01709"/>
    </source>
</evidence>
<dbReference type="PANTHER" id="PTHR12532">
    <property type="entry name" value="TRANSLATIONAL ACTIVATOR OF CYTOCHROME C OXIDASE 1"/>
    <property type="match status" value="1"/>
</dbReference>
<dbReference type="InterPro" id="IPR049083">
    <property type="entry name" value="TACO1_YebC_N"/>
</dbReference>
<gene>
    <name evidence="9" type="ORF">METZ01_LOCUS302864</name>
</gene>
<evidence type="ECO:0000256" key="2">
    <source>
        <dbReference type="ARBA" id="ARBA00008724"/>
    </source>
</evidence>
<comment type="similarity">
    <text evidence="2">Belongs to the TACO1 family.</text>
</comment>
<evidence type="ECO:0000256" key="3">
    <source>
        <dbReference type="ARBA" id="ARBA00022490"/>
    </source>
</evidence>
<dbReference type="InterPro" id="IPR026564">
    <property type="entry name" value="Transcrip_reg_TACO1-like_dom3"/>
</dbReference>
<dbReference type="NCBIfam" id="NF009044">
    <property type="entry name" value="PRK12378.1"/>
    <property type="match status" value="1"/>
</dbReference>
<name>A0A382MN02_9ZZZZ</name>
<feature type="domain" description="TACO1/YebC-like N-terminal" evidence="8">
    <location>
        <begin position="5"/>
        <end position="75"/>
    </location>
</feature>
<keyword evidence="4" id="KW-0805">Transcription regulation</keyword>
<dbReference type="HAMAP" id="MF_00693">
    <property type="entry name" value="Transcrip_reg_TACO1"/>
    <property type="match status" value="1"/>
</dbReference>
<dbReference type="NCBIfam" id="TIGR01033">
    <property type="entry name" value="YebC/PmpR family DNA-binding transcriptional regulator"/>
    <property type="match status" value="1"/>
</dbReference>